<evidence type="ECO:0000313" key="1">
    <source>
        <dbReference type="EMBL" id="KAG2564226.1"/>
    </source>
</evidence>
<proteinExistence type="predicted"/>
<protein>
    <submittedName>
        <fullName evidence="1">Uncharacterized protein</fullName>
    </submittedName>
</protein>
<accession>A0A8T0PZB2</accession>
<dbReference type="Proteomes" id="UP000823388">
    <property type="component" value="Chromosome 8K"/>
</dbReference>
<keyword evidence="2" id="KW-1185">Reference proteome</keyword>
<sequence>MFLPACLALESKSSIVASTGLQCLCLVMSLCRFQVTHFAAVLLNYTYRQRQKASYACCHVYLNRDYPAS</sequence>
<reference evidence="1" key="1">
    <citation type="submission" date="2020-05" db="EMBL/GenBank/DDBJ databases">
        <title>WGS assembly of Panicum virgatum.</title>
        <authorList>
            <person name="Lovell J.T."/>
            <person name="Jenkins J."/>
            <person name="Shu S."/>
            <person name="Juenger T.E."/>
            <person name="Schmutz J."/>
        </authorList>
    </citation>
    <scope>NUCLEOTIDE SEQUENCE</scope>
    <source>
        <strain evidence="1">AP13</strain>
    </source>
</reference>
<comment type="caution">
    <text evidence="1">The sequence shown here is derived from an EMBL/GenBank/DDBJ whole genome shotgun (WGS) entry which is preliminary data.</text>
</comment>
<evidence type="ECO:0000313" key="2">
    <source>
        <dbReference type="Proteomes" id="UP000823388"/>
    </source>
</evidence>
<dbReference type="AlphaFoldDB" id="A0A8T0PZB2"/>
<organism evidence="1 2">
    <name type="scientific">Panicum virgatum</name>
    <name type="common">Blackwell switchgrass</name>
    <dbReference type="NCBI Taxonomy" id="38727"/>
    <lineage>
        <taxon>Eukaryota</taxon>
        <taxon>Viridiplantae</taxon>
        <taxon>Streptophyta</taxon>
        <taxon>Embryophyta</taxon>
        <taxon>Tracheophyta</taxon>
        <taxon>Spermatophyta</taxon>
        <taxon>Magnoliopsida</taxon>
        <taxon>Liliopsida</taxon>
        <taxon>Poales</taxon>
        <taxon>Poaceae</taxon>
        <taxon>PACMAD clade</taxon>
        <taxon>Panicoideae</taxon>
        <taxon>Panicodae</taxon>
        <taxon>Paniceae</taxon>
        <taxon>Panicinae</taxon>
        <taxon>Panicum</taxon>
        <taxon>Panicum sect. Hiantes</taxon>
    </lineage>
</organism>
<dbReference type="EMBL" id="CM029051">
    <property type="protein sequence ID" value="KAG2564226.1"/>
    <property type="molecule type" value="Genomic_DNA"/>
</dbReference>
<name>A0A8T0PZB2_PANVG</name>
<gene>
    <name evidence="1" type="ORF">PVAP13_8KG399401</name>
</gene>